<evidence type="ECO:0000256" key="2">
    <source>
        <dbReference type="ARBA" id="ARBA00006375"/>
    </source>
</evidence>
<dbReference type="Gene3D" id="1.50.40.10">
    <property type="entry name" value="Mitochondrial carrier domain"/>
    <property type="match status" value="2"/>
</dbReference>
<dbReference type="AlphaFoldDB" id="A0A1A9Z9L5"/>
<evidence type="ECO:0000256" key="6">
    <source>
        <dbReference type="ARBA" id="ARBA00023136"/>
    </source>
</evidence>
<dbReference type="PANTHER" id="PTHR46314">
    <property type="entry name" value="SOLUTE CARRIER FAMILY 25 MEMBER 44"/>
    <property type="match status" value="1"/>
</dbReference>
<feature type="repeat" description="Solcar" evidence="7">
    <location>
        <begin position="140"/>
        <end position="246"/>
    </location>
</feature>
<evidence type="ECO:0000256" key="5">
    <source>
        <dbReference type="ARBA" id="ARBA00022737"/>
    </source>
</evidence>
<dbReference type="PROSITE" id="PS50920">
    <property type="entry name" value="SOLCAR"/>
    <property type="match status" value="3"/>
</dbReference>
<evidence type="ECO:0000313" key="10">
    <source>
        <dbReference type="Proteomes" id="UP000092445"/>
    </source>
</evidence>
<evidence type="ECO:0008006" key="11">
    <source>
        <dbReference type="Google" id="ProtNLM"/>
    </source>
</evidence>
<dbReference type="PANTHER" id="PTHR46314:SF2">
    <property type="entry name" value="SOLUTE CARRIER FAMILY 25 MEMBER 44"/>
    <property type="match status" value="1"/>
</dbReference>
<accession>A0A1A9Z9L5</accession>
<comment type="similarity">
    <text evidence="2 8">Belongs to the mitochondrial carrier (TC 2.A.29) family.</text>
</comment>
<dbReference type="Pfam" id="PF00153">
    <property type="entry name" value="Mito_carr"/>
    <property type="match status" value="3"/>
</dbReference>
<dbReference type="InterPro" id="IPR023395">
    <property type="entry name" value="MCP_dom_sf"/>
</dbReference>
<dbReference type="GO" id="GO:0016020">
    <property type="term" value="C:membrane"/>
    <property type="evidence" value="ECO:0007669"/>
    <property type="project" value="UniProtKB-SubCell"/>
</dbReference>
<organism evidence="9 10">
    <name type="scientific">Glossina pallidipes</name>
    <name type="common">Tsetse fly</name>
    <dbReference type="NCBI Taxonomy" id="7398"/>
    <lineage>
        <taxon>Eukaryota</taxon>
        <taxon>Metazoa</taxon>
        <taxon>Ecdysozoa</taxon>
        <taxon>Arthropoda</taxon>
        <taxon>Hexapoda</taxon>
        <taxon>Insecta</taxon>
        <taxon>Pterygota</taxon>
        <taxon>Neoptera</taxon>
        <taxon>Endopterygota</taxon>
        <taxon>Diptera</taxon>
        <taxon>Brachycera</taxon>
        <taxon>Muscomorpha</taxon>
        <taxon>Hippoboscoidea</taxon>
        <taxon>Glossinidae</taxon>
        <taxon>Glossina</taxon>
    </lineage>
</organism>
<dbReference type="InterPro" id="IPR018108">
    <property type="entry name" value="MCP_transmembrane"/>
</dbReference>
<reference evidence="9" key="2">
    <citation type="submission" date="2020-05" db="UniProtKB">
        <authorList>
            <consortium name="EnsemblMetazoa"/>
        </authorList>
    </citation>
    <scope>IDENTIFICATION</scope>
    <source>
        <strain evidence="9">IAEA</strain>
    </source>
</reference>
<evidence type="ECO:0000256" key="1">
    <source>
        <dbReference type="ARBA" id="ARBA00004141"/>
    </source>
</evidence>
<keyword evidence="3 8" id="KW-0813">Transport</keyword>
<dbReference type="GO" id="GO:0009083">
    <property type="term" value="P:branched-chain amino acid catabolic process"/>
    <property type="evidence" value="ECO:0007669"/>
    <property type="project" value="InterPro"/>
</dbReference>
<dbReference type="EnsemblMetazoa" id="GPAI007888-RA">
    <property type="protein sequence ID" value="GPAI007888-PA"/>
    <property type="gene ID" value="GPAI007888"/>
</dbReference>
<keyword evidence="6 7" id="KW-0472">Membrane</keyword>
<dbReference type="InterPro" id="IPR042164">
    <property type="entry name" value="SLC25A44"/>
</dbReference>
<keyword evidence="4 7" id="KW-0812">Transmembrane</keyword>
<evidence type="ECO:0000313" key="9">
    <source>
        <dbReference type="EnsemblMetazoa" id="GPAI007888-PA"/>
    </source>
</evidence>
<evidence type="ECO:0000256" key="7">
    <source>
        <dbReference type="PROSITE-ProRule" id="PRU00282"/>
    </source>
</evidence>
<dbReference type="GO" id="GO:0015658">
    <property type="term" value="F:branched-chain amino acid transmembrane transporter activity"/>
    <property type="evidence" value="ECO:0007669"/>
    <property type="project" value="InterPro"/>
</dbReference>
<keyword evidence="5" id="KW-0677">Repeat</keyword>
<evidence type="ECO:0000256" key="3">
    <source>
        <dbReference type="ARBA" id="ARBA00022448"/>
    </source>
</evidence>
<proteinExistence type="inferred from homology"/>
<dbReference type="InterPro" id="IPR002067">
    <property type="entry name" value="MCP"/>
</dbReference>
<sequence>MCVLRSQHIVLRAMNRTRTAISVASGVTSGSGNTLDAPYIRTIEWDMMDKAKFFPLSMLSSFSVRCCLFPLTVIKTQLQVQYKSDVYKGMFDCAYKIYRSEGISGLYRGFWISSVQIVSGVFYISTYEGVRHILNDIGAGHRVKALIAGGCASLVGQTIIVPFDVISQHAMVLGMAVHAGAKSDLNPLGIKTGPGRSRLNISIDIAKEIMQRDGFRGFYRGYTASLMAYVPNSAMWWAFYHLYQDELCRICPPWVSHLLIQCVAGSLGGFTTTILTNPLDIVRARLQVQRLESMRVAFQELWREEKLNCFFKGLSARLVQSAAFSFSIILGYETIKRISVDERYKHQIHPERAKAKKNCNIVYI</sequence>
<evidence type="ECO:0000256" key="4">
    <source>
        <dbReference type="ARBA" id="ARBA00022692"/>
    </source>
</evidence>
<dbReference type="STRING" id="7398.A0A1A9Z9L5"/>
<feature type="repeat" description="Solcar" evidence="7">
    <location>
        <begin position="48"/>
        <end position="133"/>
    </location>
</feature>
<feature type="repeat" description="Solcar" evidence="7">
    <location>
        <begin position="256"/>
        <end position="338"/>
    </location>
</feature>
<dbReference type="VEuPathDB" id="VectorBase:GPAI007888"/>
<dbReference type="SUPFAM" id="SSF103506">
    <property type="entry name" value="Mitochondrial carrier"/>
    <property type="match status" value="1"/>
</dbReference>
<keyword evidence="10" id="KW-1185">Reference proteome</keyword>
<evidence type="ECO:0000256" key="8">
    <source>
        <dbReference type="RuleBase" id="RU000488"/>
    </source>
</evidence>
<dbReference type="Proteomes" id="UP000092445">
    <property type="component" value="Unassembled WGS sequence"/>
</dbReference>
<reference evidence="10" key="1">
    <citation type="submission" date="2014-03" db="EMBL/GenBank/DDBJ databases">
        <authorList>
            <person name="Aksoy S."/>
            <person name="Warren W."/>
            <person name="Wilson R.K."/>
        </authorList>
    </citation>
    <scope>NUCLEOTIDE SEQUENCE [LARGE SCALE GENOMIC DNA]</scope>
    <source>
        <strain evidence="10">IAEA</strain>
    </source>
</reference>
<protein>
    <recommendedName>
        <fullName evidence="11">Solute carrier family 25 member 44</fullName>
    </recommendedName>
</protein>
<dbReference type="PRINTS" id="PR00926">
    <property type="entry name" value="MITOCARRIER"/>
</dbReference>
<name>A0A1A9Z9L5_GLOPL</name>
<comment type="subcellular location">
    <subcellularLocation>
        <location evidence="1">Membrane</location>
        <topology evidence="1">Multi-pass membrane protein</topology>
    </subcellularLocation>
</comment>
<dbReference type="GO" id="GO:0005739">
    <property type="term" value="C:mitochondrion"/>
    <property type="evidence" value="ECO:0007669"/>
    <property type="project" value="InterPro"/>
</dbReference>